<dbReference type="InterPro" id="IPR046360">
    <property type="entry name" value="T-box_DNA-bd"/>
</dbReference>
<dbReference type="GO" id="GO:0045893">
    <property type="term" value="P:positive regulation of DNA-templated transcription"/>
    <property type="evidence" value="ECO:0007669"/>
    <property type="project" value="InterPro"/>
</dbReference>
<gene>
    <name evidence="9" type="primary">Bra2</name>
</gene>
<comment type="caution">
    <text evidence="6">Lacks conserved residue(s) required for the propagation of feature annotation.</text>
</comment>
<feature type="domain" description="T-box" evidence="8">
    <location>
        <begin position="95"/>
        <end position="268"/>
    </location>
</feature>
<feature type="compositionally biased region" description="Polar residues" evidence="7">
    <location>
        <begin position="509"/>
        <end position="540"/>
    </location>
</feature>
<dbReference type="InterPro" id="IPR008967">
    <property type="entry name" value="p53-like_TF_DNA-bd_sf"/>
</dbReference>
<dbReference type="GO" id="GO:0000785">
    <property type="term" value="C:chromatin"/>
    <property type="evidence" value="ECO:0007669"/>
    <property type="project" value="TreeGrafter"/>
</dbReference>
<evidence type="ECO:0000259" key="8">
    <source>
        <dbReference type="PROSITE" id="PS50252"/>
    </source>
</evidence>
<dbReference type="InterPro" id="IPR001699">
    <property type="entry name" value="TF_T-box"/>
</dbReference>
<dbReference type="InterPro" id="IPR036960">
    <property type="entry name" value="T-box_sf"/>
</dbReference>
<comment type="subcellular location">
    <subcellularLocation>
        <location evidence="1 6">Nucleus</location>
    </subcellularLocation>
</comment>
<evidence type="ECO:0000256" key="6">
    <source>
        <dbReference type="PROSITE-ProRule" id="PRU00201"/>
    </source>
</evidence>
<accession>A0A077SR06</accession>
<dbReference type="PROSITE" id="PS50252">
    <property type="entry name" value="TBOX_3"/>
    <property type="match status" value="1"/>
</dbReference>
<dbReference type="SUPFAM" id="SSF49417">
    <property type="entry name" value="p53-like transcription factors"/>
    <property type="match status" value="1"/>
</dbReference>
<dbReference type="Pfam" id="PF00907">
    <property type="entry name" value="T-box"/>
    <property type="match status" value="1"/>
</dbReference>
<feature type="compositionally biased region" description="Polar residues" evidence="7">
    <location>
        <begin position="465"/>
        <end position="483"/>
    </location>
</feature>
<keyword evidence="2" id="KW-0805">Transcription regulation</keyword>
<proteinExistence type="evidence at transcript level"/>
<feature type="region of interest" description="Disordered" evidence="7">
    <location>
        <begin position="1"/>
        <end position="57"/>
    </location>
</feature>
<name>A0A077SR06_9METZ</name>
<evidence type="ECO:0000256" key="3">
    <source>
        <dbReference type="ARBA" id="ARBA00023125"/>
    </source>
</evidence>
<dbReference type="SMART" id="SM00425">
    <property type="entry name" value="TBOX"/>
    <property type="match status" value="1"/>
</dbReference>
<reference evidence="9" key="1">
    <citation type="journal article" date="2014" name="Nat. Commun.">
        <title>Developmental gene expression provides clues to relationships between sponge and eumetazoan body plans.</title>
        <authorList>
            <person name="Leininger S."/>
            <person name="Adamski M."/>
            <person name="Bergum B."/>
            <person name="Guder C."/>
            <person name="Liu J."/>
            <person name="Laplante M."/>
            <person name="Brate J."/>
            <person name="Hoffmann F."/>
            <person name="Fortunato S."/>
            <person name="Jordal S."/>
            <person name="Rapp H.T."/>
            <person name="Adamska M."/>
        </authorList>
    </citation>
    <scope>NUCLEOTIDE SEQUENCE</scope>
</reference>
<keyword evidence="3 6" id="KW-0238">DNA-binding</keyword>
<feature type="compositionally biased region" description="Polar residues" evidence="7">
    <location>
        <begin position="443"/>
        <end position="455"/>
    </location>
</feature>
<evidence type="ECO:0000256" key="5">
    <source>
        <dbReference type="ARBA" id="ARBA00023242"/>
    </source>
</evidence>
<feature type="compositionally biased region" description="Low complexity" evidence="7">
    <location>
        <begin position="541"/>
        <end position="575"/>
    </location>
</feature>
<dbReference type="Gene3D" id="2.60.40.820">
    <property type="entry name" value="Transcription factor, T-box"/>
    <property type="match status" value="1"/>
</dbReference>
<dbReference type="AlphaFoldDB" id="A0A077SR06"/>
<dbReference type="CDD" id="cd20192">
    <property type="entry name" value="T-box_TBXT_TBX19-like"/>
    <property type="match status" value="1"/>
</dbReference>
<dbReference type="GO" id="GO:0000981">
    <property type="term" value="F:DNA-binding transcription factor activity, RNA polymerase II-specific"/>
    <property type="evidence" value="ECO:0007669"/>
    <property type="project" value="TreeGrafter"/>
</dbReference>
<dbReference type="PANTHER" id="PTHR11267:SF106">
    <property type="entry name" value="T-RELATED PROTEIN"/>
    <property type="match status" value="1"/>
</dbReference>
<evidence type="ECO:0000313" key="9">
    <source>
        <dbReference type="EMBL" id="CDO67949.1"/>
    </source>
</evidence>
<organism evidence="9">
    <name type="scientific">Sycon ciliatum</name>
    <dbReference type="NCBI Taxonomy" id="27933"/>
    <lineage>
        <taxon>Eukaryota</taxon>
        <taxon>Metazoa</taxon>
        <taxon>Porifera</taxon>
        <taxon>Calcarea</taxon>
        <taxon>Calcaronea</taxon>
        <taxon>Leucosolenida</taxon>
        <taxon>Sycettidae</taxon>
        <taxon>Sycon</taxon>
    </lineage>
</organism>
<feature type="compositionally biased region" description="Low complexity" evidence="7">
    <location>
        <begin position="487"/>
        <end position="506"/>
    </location>
</feature>
<dbReference type="GO" id="GO:0001708">
    <property type="term" value="P:cell fate specification"/>
    <property type="evidence" value="ECO:0007669"/>
    <property type="project" value="TreeGrafter"/>
</dbReference>
<evidence type="ECO:0000256" key="2">
    <source>
        <dbReference type="ARBA" id="ARBA00023015"/>
    </source>
</evidence>
<dbReference type="EMBL" id="HG973410">
    <property type="protein sequence ID" value="CDO67949.1"/>
    <property type="molecule type" value="mRNA"/>
</dbReference>
<dbReference type="GO" id="GO:0000978">
    <property type="term" value="F:RNA polymerase II cis-regulatory region sequence-specific DNA binding"/>
    <property type="evidence" value="ECO:0007669"/>
    <property type="project" value="InterPro"/>
</dbReference>
<dbReference type="GO" id="GO:0005634">
    <property type="term" value="C:nucleus"/>
    <property type="evidence" value="ECO:0007669"/>
    <property type="project" value="UniProtKB-SubCell"/>
</dbReference>
<evidence type="ECO:0000256" key="7">
    <source>
        <dbReference type="SAM" id="MobiDB-lite"/>
    </source>
</evidence>
<feature type="compositionally biased region" description="Low complexity" evidence="7">
    <location>
        <begin position="22"/>
        <end position="40"/>
    </location>
</feature>
<dbReference type="PANTHER" id="PTHR11267">
    <property type="entry name" value="T-BOX PROTEIN-RELATED"/>
    <property type="match status" value="1"/>
</dbReference>
<evidence type="ECO:0000256" key="1">
    <source>
        <dbReference type="ARBA" id="ARBA00004123"/>
    </source>
</evidence>
<feature type="region of interest" description="Disordered" evidence="7">
    <location>
        <begin position="440"/>
        <end position="575"/>
    </location>
</feature>
<evidence type="ECO:0000256" key="4">
    <source>
        <dbReference type="ARBA" id="ARBA00023163"/>
    </source>
</evidence>
<dbReference type="InterPro" id="IPR018186">
    <property type="entry name" value="TF_T-box_CS"/>
</dbReference>
<feature type="compositionally biased region" description="Polar residues" evidence="7">
    <location>
        <begin position="1"/>
        <end position="21"/>
    </location>
</feature>
<sequence length="653" mass="69965">MLQDTGSRPLCTDSSSMTRDLSPNPSSSSSASPAASGASPLVRVKKESSSSSISNGACSGTFQTEVSSALHSAAMVPQSDSFPGSQQDGDVTVQLENNDLWQSFARCINEMIVTRSGRRMFPIYSVSVKGLNPSAMYSVYLDFEVVGQQRWKFVNRKWVSGGRADPPIQSRYKHPDSPHYGSHWMAKPIQFGKVKLTNKNNSEQVVLNSLHNYEPCLHIVPEPGHSQGCRAAKASFPQTQFIAVTAYQNEAITELKISHNPFAKSFKDNAGRCKDEAVQRSDESTGQIMSNQWAQPVLDAADMNCDQFAAQSSTIACPMKTEPNTGGPATAAHPLSPLSYYSTPPFSPESGSTGSNEMVSSISAGLGDGYTVRTARAMSLPATHRPHLSPRRPSTEELAPLHQQLGASLNMPGQRQEYAQPALASRGFLAPPTYHLGRVYGSPIQSPSLVHSSIDSPRGRHRSKSSPSVTPMQRTHPYRTNNLVMDPASLSSSPLSLSPLIGSPESASPLVSSQHQFRFQPSPSEALNNSMDSDSGSAHASLSNLSAMMDDSSMSPSEPASFLKHQQPQQQQASLLPQANPAAFLHNSALLTGPGDFLTTTAASVSAMPPQVSFANAQLPTGVTPLPDWWQTVAPAVTDGTLPNLQCLDFGNA</sequence>
<dbReference type="PROSITE" id="PS01283">
    <property type="entry name" value="TBOX_1"/>
    <property type="match status" value="1"/>
</dbReference>
<protein>
    <submittedName>
        <fullName evidence="9">Brachyury 2 SciBra2</fullName>
    </submittedName>
</protein>
<keyword evidence="5 6" id="KW-0539">Nucleus</keyword>
<keyword evidence="4" id="KW-0804">Transcription</keyword>
<dbReference type="PRINTS" id="PR00937">
    <property type="entry name" value="TBOX"/>
</dbReference>